<feature type="region of interest" description="Disordered" evidence="1">
    <location>
        <begin position="162"/>
        <end position="197"/>
    </location>
</feature>
<keyword evidence="4" id="KW-1185">Reference proteome</keyword>
<gene>
    <name evidence="3" type="ORF">EEJ42_26155</name>
</gene>
<accession>A0A3M8VLW1</accession>
<name>A0A3M8VLW1_9ACTN</name>
<evidence type="ECO:0000256" key="1">
    <source>
        <dbReference type="SAM" id="MobiDB-lite"/>
    </source>
</evidence>
<dbReference type="Proteomes" id="UP000275401">
    <property type="component" value="Unassembled WGS sequence"/>
</dbReference>
<dbReference type="InterPro" id="IPR024983">
    <property type="entry name" value="CHAT_dom"/>
</dbReference>
<dbReference type="Pfam" id="PF12770">
    <property type="entry name" value="CHAT"/>
    <property type="match status" value="1"/>
</dbReference>
<feature type="compositionally biased region" description="Pro residues" evidence="1">
    <location>
        <begin position="167"/>
        <end position="182"/>
    </location>
</feature>
<sequence>MVAEFARWIDAVVEARDPARLFDTSLTASAPWILWRARGSYSLCAGVLHRLGKLHRERWRCLGDEEGATDHDLWLLFQHSQLAARPQAVLREAEVLRRGRHLPTARRRRRDQRPFSEYLASKRRLVAMRRGVPGDDVVADARHLSRHLFDPHLKADVDDFLRSIGEEPPPPVRPEAPSPAAPSPVSSGHDARAGGRPERPIVQRYLELVGVLHAASPAERAMLKGSVAAEFVAAEAAALAEAERQERRFHATGDPALLQDAMSALGDAEFAGSVSRGLQGHEDKVRSACYAGDHARLFRVRFLHSCVWDDIHQATVSVRLALDRLPVEETELKAGYLMDLGRTLMTAHEHKFNMYGAKCGPDEVEEAVTALRDAWDLVAPGASPEREHLPATILLHLGHCLARRALVLDDADEADRGVTEALDVFTRAGVLLRESAAIPDTAMTASPDAPDRAELVSCLRMYRAQATMLWAMARVDRAKLEEVRSEAARRVAATAHEPQCQAQWQQLLGYAEAALATLFGKAGADEQALAALGAAATADSGTEAPFRQINAVRLYATLAMGNEQWTAAADQLRLGLGLAREQDALGIPASARRQWLLRARGLLADLVTCLVSAGESEQAVVALEEHRAILLHETLGDRTETVGLARAVPALAREYREASDALHRFDTGTDATSPNHAARRLALLARRDRVTQRIRAVEGFERFRRAPRHEDLAAVARDGEPVVLLSTGSLRGDALVLRSDGTRAVRLPRLGKARTEELVRTLYGALNGAEAALAEQDQEEYLRRQRAVGDVLEALWESAVAPVLETAGLGQQDAPRRVWWVPSGPLCYLPLHAASVPGGPSLLDLAVSSYAPTVRLLQHGRRRTPVTDRRPLVVSMPETPGASSLPGADQEADFLADLFPRARTLRGAAATRDAFERELAGHPWLHFAGHGINTHDGAVLLLHDCEERPFSTDDVLRLDLPDAELAFLSACETTQNSILLPDESTHFGAALAVAGYRDVVGTLWRVNDQIAVRVTRSFYGRLTSGEYDPALALHEAIRELRAAYPRMPGLWASHIHIGP</sequence>
<proteinExistence type="predicted"/>
<feature type="domain" description="CHAT" evidence="2">
    <location>
        <begin position="791"/>
        <end position="1058"/>
    </location>
</feature>
<organism evidence="3 4">
    <name type="scientific">Streptomyces botrytidirepellens</name>
    <dbReference type="NCBI Taxonomy" id="2486417"/>
    <lineage>
        <taxon>Bacteria</taxon>
        <taxon>Bacillati</taxon>
        <taxon>Actinomycetota</taxon>
        <taxon>Actinomycetes</taxon>
        <taxon>Kitasatosporales</taxon>
        <taxon>Streptomycetaceae</taxon>
        <taxon>Streptomyces</taxon>
    </lineage>
</organism>
<dbReference type="EMBL" id="RIBZ01000310">
    <property type="protein sequence ID" value="RNG18520.1"/>
    <property type="molecule type" value="Genomic_DNA"/>
</dbReference>
<reference evidence="3 4" key="1">
    <citation type="submission" date="2018-11" db="EMBL/GenBank/DDBJ databases">
        <title>The Potential of Streptomyces as Biocontrol Agents against the Tomato grey mould, Botrytis cinerea (Gray mold) Frontiers in Microbiology.</title>
        <authorList>
            <person name="Li D."/>
        </authorList>
    </citation>
    <scope>NUCLEOTIDE SEQUENCE [LARGE SCALE GENOMIC DNA]</scope>
    <source>
        <strain evidence="3 4">NEAU-LD23</strain>
    </source>
</reference>
<evidence type="ECO:0000313" key="4">
    <source>
        <dbReference type="Proteomes" id="UP000275401"/>
    </source>
</evidence>
<protein>
    <submittedName>
        <fullName evidence="3">CHAT domain-containing protein</fullName>
    </submittedName>
</protein>
<evidence type="ECO:0000313" key="3">
    <source>
        <dbReference type="EMBL" id="RNG18520.1"/>
    </source>
</evidence>
<dbReference type="AlphaFoldDB" id="A0A3M8VLW1"/>
<comment type="caution">
    <text evidence="3">The sequence shown here is derived from an EMBL/GenBank/DDBJ whole genome shotgun (WGS) entry which is preliminary data.</text>
</comment>
<evidence type="ECO:0000259" key="2">
    <source>
        <dbReference type="Pfam" id="PF12770"/>
    </source>
</evidence>